<name>A0A919VSU7_9ACTN</name>
<dbReference type="SMART" id="SM00903">
    <property type="entry name" value="Flavin_Reduct"/>
    <property type="match status" value="1"/>
</dbReference>
<gene>
    <name evidence="3" type="ORF">Aco04nite_44290</name>
</gene>
<dbReference type="GO" id="GO:0010181">
    <property type="term" value="F:FMN binding"/>
    <property type="evidence" value="ECO:0007669"/>
    <property type="project" value="InterPro"/>
</dbReference>
<feature type="domain" description="Flavin reductase like" evidence="2">
    <location>
        <begin position="12"/>
        <end position="155"/>
    </location>
</feature>
<evidence type="ECO:0000313" key="3">
    <source>
        <dbReference type="EMBL" id="GIM75221.1"/>
    </source>
</evidence>
<dbReference type="Gene3D" id="2.30.110.10">
    <property type="entry name" value="Electron Transport, Fmn-binding Protein, Chain A"/>
    <property type="match status" value="1"/>
</dbReference>
<dbReference type="InterPro" id="IPR002563">
    <property type="entry name" value="Flavin_Rdtase-like_dom"/>
</dbReference>
<evidence type="ECO:0000259" key="2">
    <source>
        <dbReference type="SMART" id="SM00903"/>
    </source>
</evidence>
<dbReference type="GO" id="GO:0042602">
    <property type="term" value="F:riboflavin reductase (NADPH) activity"/>
    <property type="evidence" value="ECO:0007669"/>
    <property type="project" value="TreeGrafter"/>
</dbReference>
<keyword evidence="4" id="KW-1185">Reference proteome</keyword>
<evidence type="ECO:0000256" key="1">
    <source>
        <dbReference type="ARBA" id="ARBA00023002"/>
    </source>
</evidence>
<comment type="caution">
    <text evidence="3">The sequence shown here is derived from an EMBL/GenBank/DDBJ whole genome shotgun (WGS) entry which is preliminary data.</text>
</comment>
<keyword evidence="1" id="KW-0560">Oxidoreductase</keyword>
<dbReference type="EMBL" id="BOQP01000022">
    <property type="protein sequence ID" value="GIM75221.1"/>
    <property type="molecule type" value="Genomic_DNA"/>
</dbReference>
<evidence type="ECO:0000313" key="4">
    <source>
        <dbReference type="Proteomes" id="UP000680865"/>
    </source>
</evidence>
<protein>
    <recommendedName>
        <fullName evidence="2">Flavin reductase like domain-containing protein</fullName>
    </recommendedName>
</protein>
<reference evidence="3" key="1">
    <citation type="submission" date="2021-03" db="EMBL/GenBank/DDBJ databases">
        <title>Whole genome shotgun sequence of Actinoplanes consettensis NBRC 14913.</title>
        <authorList>
            <person name="Komaki H."/>
            <person name="Tamura T."/>
        </authorList>
    </citation>
    <scope>NUCLEOTIDE SEQUENCE</scope>
    <source>
        <strain evidence="3">NBRC 14913</strain>
    </source>
</reference>
<sequence length="168" mass="17331">MDDIGERLKGAFRRYPTGVAVISAASPAGPVGLTASSVASVSVSPPALSFSVMGTPSARALLQAASFVVHLLGPKHAALAGDFARTGGARFTPEQGWSTLPSGEPILPDALAAMRVAPLQLVPVGDSTIVVAQVLDVFHGPEDGRLVHHAREFITLPFTTLTPERTGS</sequence>
<dbReference type="SUPFAM" id="SSF50475">
    <property type="entry name" value="FMN-binding split barrel"/>
    <property type="match status" value="1"/>
</dbReference>
<dbReference type="PANTHER" id="PTHR30466">
    <property type="entry name" value="FLAVIN REDUCTASE"/>
    <property type="match status" value="1"/>
</dbReference>
<dbReference type="InterPro" id="IPR012349">
    <property type="entry name" value="Split_barrel_FMN-bd"/>
</dbReference>
<dbReference type="PANTHER" id="PTHR30466:SF1">
    <property type="entry name" value="FMN REDUCTASE (NADH) RUTF"/>
    <property type="match status" value="1"/>
</dbReference>
<dbReference type="GO" id="GO:0006208">
    <property type="term" value="P:pyrimidine nucleobase catabolic process"/>
    <property type="evidence" value="ECO:0007669"/>
    <property type="project" value="TreeGrafter"/>
</dbReference>
<dbReference type="Proteomes" id="UP000680865">
    <property type="component" value="Unassembled WGS sequence"/>
</dbReference>
<dbReference type="Pfam" id="PF01613">
    <property type="entry name" value="Flavin_Reduct"/>
    <property type="match status" value="1"/>
</dbReference>
<organism evidence="3 4">
    <name type="scientific">Winogradskya consettensis</name>
    <dbReference type="NCBI Taxonomy" id="113560"/>
    <lineage>
        <taxon>Bacteria</taxon>
        <taxon>Bacillati</taxon>
        <taxon>Actinomycetota</taxon>
        <taxon>Actinomycetes</taxon>
        <taxon>Micromonosporales</taxon>
        <taxon>Micromonosporaceae</taxon>
        <taxon>Winogradskya</taxon>
    </lineage>
</organism>
<accession>A0A919VSU7</accession>
<dbReference type="AlphaFoldDB" id="A0A919VSU7"/>
<proteinExistence type="predicted"/>
<dbReference type="InterPro" id="IPR050268">
    <property type="entry name" value="NADH-dep_flavin_reductase"/>
</dbReference>